<evidence type="ECO:0000313" key="2">
    <source>
        <dbReference type="EMBL" id="PNP73769.1"/>
    </source>
</evidence>
<dbReference type="InterPro" id="IPR011990">
    <property type="entry name" value="TPR-like_helical_dom_sf"/>
</dbReference>
<proteinExistence type="predicted"/>
<dbReference type="EMBL" id="MTQA01000249">
    <property type="protein sequence ID" value="PNP73769.1"/>
    <property type="molecule type" value="Genomic_DNA"/>
</dbReference>
<reference evidence="2 3" key="1">
    <citation type="submission" date="2017-06" db="EMBL/GenBank/DDBJ databases">
        <title>Genome of Fusarium nygamai isolate CS10214.</title>
        <authorList>
            <person name="Gardiner D.M."/>
            <person name="Obanor F."/>
            <person name="Kazan K."/>
        </authorList>
    </citation>
    <scope>NUCLEOTIDE SEQUENCE [LARGE SCALE GENOMIC DNA]</scope>
    <source>
        <strain evidence="2 3">CS10214</strain>
    </source>
</reference>
<gene>
    <name evidence="2" type="ORF">FNYG_12959</name>
</gene>
<comment type="caution">
    <text evidence="2">The sequence shown here is derived from an EMBL/GenBank/DDBJ whole genome shotgun (WGS) entry which is preliminary data.</text>
</comment>
<feature type="domain" description="CHAT" evidence="1">
    <location>
        <begin position="449"/>
        <end position="744"/>
    </location>
</feature>
<sequence length="745" mass="83015">MDLDGLNYAVECLKRAVECPLNRNAADWPTYANKLAEGLSLCYQRTGDKRTLDESLRFQRQAINHKTLHRDHPIRRGLLCNLGTLLYDSYSEGGQIEELVGGIKAFREAVELGEASVDGDHLSQRVRRYNLGTACYVMYRKIGSQSSALLKEISWNVESANLRMLHDHPHNAGWSMTSGNICQALGDVNQALRYYIISAENRHALPAFRVQAARAGLRIYRSKSEWDKAILLASIASKLLPLVCSRYISLRDQEHAITNTSGFAADACSLFLTSGRPEEALQHLEFGRGLILGYLVDGRSDLSAMKEDPQACELVRRYEILRDQLSQVNEADGPSGRRDQWVDEIERCAEAIRKIPKYQRFLQGPDIEEIKRVATDCPIIIVNSTDIASHGIIIWKGEVTSLPLEQMSVEAVPEFVRKRLDRYADATRGIPHRHVGRDIYMLPDDDSDFLSWLWTSCVKIVLDKLESIGLPLNGERRVWWIGTGAAASFPFHAAGMHSSDPSECTLMKVISSYAPTIKTLRFSRLQSSENSKAGGPSTLLFVGMPTTPGGLRPLPGVLKEESVIREACGENHKFEARRHPTTSEVLEKITESKVVHFACHGLSDPRLPSESHLLLQIQSESGPIIDRLTVERLSKVKAKERSFLAFLSACSTAEVKATSVLSDEAIHLASIFQVSGFAHTIGALWSASDQACVQVAKEFYRNLFKESDGDLSNDMVARALHSAVMKLRSTTDRPETWAPFVHFGA</sequence>
<organism evidence="2 3">
    <name type="scientific">Gibberella nygamai</name>
    <name type="common">Bean root rot disease fungus</name>
    <name type="synonym">Fusarium nygamai</name>
    <dbReference type="NCBI Taxonomy" id="42673"/>
    <lineage>
        <taxon>Eukaryota</taxon>
        <taxon>Fungi</taxon>
        <taxon>Dikarya</taxon>
        <taxon>Ascomycota</taxon>
        <taxon>Pezizomycotina</taxon>
        <taxon>Sordariomycetes</taxon>
        <taxon>Hypocreomycetidae</taxon>
        <taxon>Hypocreales</taxon>
        <taxon>Nectriaceae</taxon>
        <taxon>Fusarium</taxon>
        <taxon>Fusarium fujikuroi species complex</taxon>
    </lineage>
</organism>
<dbReference type="AlphaFoldDB" id="A0A2K0VUQ7"/>
<dbReference type="Pfam" id="PF12770">
    <property type="entry name" value="CHAT"/>
    <property type="match status" value="1"/>
</dbReference>
<accession>A0A2K0VUQ7</accession>
<dbReference type="OrthoDB" id="9991317at2759"/>
<keyword evidence="3" id="KW-1185">Reference proteome</keyword>
<dbReference type="Gene3D" id="1.25.40.10">
    <property type="entry name" value="Tetratricopeptide repeat domain"/>
    <property type="match status" value="1"/>
</dbReference>
<evidence type="ECO:0000259" key="1">
    <source>
        <dbReference type="Pfam" id="PF12770"/>
    </source>
</evidence>
<dbReference type="Proteomes" id="UP000236664">
    <property type="component" value="Unassembled WGS sequence"/>
</dbReference>
<dbReference type="InterPro" id="IPR024983">
    <property type="entry name" value="CHAT_dom"/>
</dbReference>
<protein>
    <recommendedName>
        <fullName evidence="1">CHAT domain-containing protein</fullName>
    </recommendedName>
</protein>
<dbReference type="STRING" id="42673.A0A2K0VUQ7"/>
<evidence type="ECO:0000313" key="3">
    <source>
        <dbReference type="Proteomes" id="UP000236664"/>
    </source>
</evidence>
<name>A0A2K0VUQ7_GIBNY</name>